<dbReference type="Proteomes" id="UP000294963">
    <property type="component" value="Unassembled WGS sequence"/>
</dbReference>
<keyword evidence="4" id="KW-1185">Reference proteome</keyword>
<gene>
    <name evidence="3" type="ORF">EC844_1297</name>
</gene>
<dbReference type="GO" id="GO:0030288">
    <property type="term" value="C:outer membrane-bounded periplasmic space"/>
    <property type="evidence" value="ECO:0007669"/>
    <property type="project" value="TreeGrafter"/>
</dbReference>
<dbReference type="EMBL" id="SLVJ01000029">
    <property type="protein sequence ID" value="TCM61154.1"/>
    <property type="molecule type" value="Genomic_DNA"/>
</dbReference>
<dbReference type="GO" id="GO:0060003">
    <property type="term" value="P:copper ion export"/>
    <property type="evidence" value="ECO:0007669"/>
    <property type="project" value="TreeGrafter"/>
</dbReference>
<dbReference type="GO" id="GO:0015679">
    <property type="term" value="P:plasma membrane copper ion transport"/>
    <property type="evidence" value="ECO:0007669"/>
    <property type="project" value="TreeGrafter"/>
</dbReference>
<keyword evidence="2" id="KW-0472">Membrane</keyword>
<evidence type="ECO:0000256" key="2">
    <source>
        <dbReference type="SAM" id="Phobius"/>
    </source>
</evidence>
<dbReference type="PANTHER" id="PTHR30097">
    <property type="entry name" value="CATION EFFLUX SYSTEM PROTEIN CUSB"/>
    <property type="match status" value="1"/>
</dbReference>
<reference evidence="3 4" key="1">
    <citation type="submission" date="2019-03" db="EMBL/GenBank/DDBJ databases">
        <title>Genomic analyses of the natural microbiome of Caenorhabditis elegans.</title>
        <authorList>
            <person name="Samuel B."/>
        </authorList>
    </citation>
    <scope>NUCLEOTIDE SEQUENCE [LARGE SCALE GENOMIC DNA]</scope>
    <source>
        <strain evidence="3 4">JUb89</strain>
    </source>
</reference>
<evidence type="ECO:0000313" key="4">
    <source>
        <dbReference type="Proteomes" id="UP000294963"/>
    </source>
</evidence>
<dbReference type="InterPro" id="IPR051909">
    <property type="entry name" value="MFP_Cation_Efflux"/>
</dbReference>
<sequence>MGKLQQIVQGRILYLILFILAVLILIGGLAYRSQADAGKTAPESATQDRQAASNPNLILISTEQEKIAGIETELLKTADAQATANIQLQGQAFWSTQNKTLVTSPIAGVVQQIYVQAYDQVQANQKIVAIYSPELLQIQNELLQLRSKQQLYAKQLAREQQLFVEGIIAEKRIFEAQSQLQQVSIDLQAKQRMLQLMGADATAGLNALALIKSPRLGVIDNLSVTLGQQVEAGAVIGEMSNPLQPLMLKLQLPLSQAGQIQLGNAVTVAGCSITGQIIKIAPMLQDNTQMQELHVQMAQHDPCLKVNQFVKANISSPIQSQVALWSVPSAALSLKDAKHYLFVKQQSKANPGAASNAKAAVQNGYVATAVEVHHSDEQHSLVSASSLSAGQSIAVSKVEQLKAIWNGFGADQAMGQ</sequence>
<keyword evidence="1" id="KW-0813">Transport</keyword>
<name>A0A4R1XC04_ACICA</name>
<accession>A0A4R1XC04</accession>
<organism evidence="3 4">
    <name type="scientific">Acinetobacter calcoaceticus</name>
    <dbReference type="NCBI Taxonomy" id="471"/>
    <lineage>
        <taxon>Bacteria</taxon>
        <taxon>Pseudomonadati</taxon>
        <taxon>Pseudomonadota</taxon>
        <taxon>Gammaproteobacteria</taxon>
        <taxon>Moraxellales</taxon>
        <taxon>Moraxellaceae</taxon>
        <taxon>Acinetobacter</taxon>
        <taxon>Acinetobacter calcoaceticus/baumannii complex</taxon>
    </lineage>
</organism>
<evidence type="ECO:0000313" key="3">
    <source>
        <dbReference type="EMBL" id="TCM61154.1"/>
    </source>
</evidence>
<protein>
    <submittedName>
        <fullName evidence="3">CusB/HlyD membrane fusion family barrel-sandwich protein</fullName>
    </submittedName>
</protein>
<keyword evidence="2" id="KW-0812">Transmembrane</keyword>
<keyword evidence="2" id="KW-1133">Transmembrane helix</keyword>
<proteinExistence type="predicted"/>
<dbReference type="PANTHER" id="PTHR30097:SF4">
    <property type="entry name" value="SLR6042 PROTEIN"/>
    <property type="match status" value="1"/>
</dbReference>
<evidence type="ECO:0000256" key="1">
    <source>
        <dbReference type="ARBA" id="ARBA00022448"/>
    </source>
</evidence>
<dbReference type="Gene3D" id="2.40.50.100">
    <property type="match status" value="1"/>
</dbReference>
<dbReference type="Gene3D" id="1.10.287.470">
    <property type="entry name" value="Helix hairpin bin"/>
    <property type="match status" value="1"/>
</dbReference>
<feature type="transmembrane region" description="Helical" evidence="2">
    <location>
        <begin position="12"/>
        <end position="31"/>
    </location>
</feature>
<dbReference type="GO" id="GO:0046914">
    <property type="term" value="F:transition metal ion binding"/>
    <property type="evidence" value="ECO:0007669"/>
    <property type="project" value="TreeGrafter"/>
</dbReference>
<comment type="caution">
    <text evidence="3">The sequence shown here is derived from an EMBL/GenBank/DDBJ whole genome shotgun (WGS) entry which is preliminary data.</text>
</comment>
<dbReference type="Gene3D" id="2.40.30.170">
    <property type="match status" value="1"/>
</dbReference>
<dbReference type="AlphaFoldDB" id="A0A4R1XC04"/>